<dbReference type="Proteomes" id="UP000663722">
    <property type="component" value="Chromosome"/>
</dbReference>
<accession>A0A975BU39</accession>
<organism evidence="1 2">
    <name type="scientific">Desulfonema magnum</name>
    <dbReference type="NCBI Taxonomy" id="45655"/>
    <lineage>
        <taxon>Bacteria</taxon>
        <taxon>Pseudomonadati</taxon>
        <taxon>Thermodesulfobacteriota</taxon>
        <taxon>Desulfobacteria</taxon>
        <taxon>Desulfobacterales</taxon>
        <taxon>Desulfococcaceae</taxon>
        <taxon>Desulfonema</taxon>
    </lineage>
</organism>
<evidence type="ECO:0000313" key="1">
    <source>
        <dbReference type="EMBL" id="QTA91786.1"/>
    </source>
</evidence>
<protein>
    <submittedName>
        <fullName evidence="1">Uncharacterized protein</fullName>
    </submittedName>
</protein>
<dbReference type="AlphaFoldDB" id="A0A975BU39"/>
<dbReference type="EMBL" id="CP061800">
    <property type="protein sequence ID" value="QTA91786.1"/>
    <property type="molecule type" value="Genomic_DNA"/>
</dbReference>
<name>A0A975BU39_9BACT</name>
<reference evidence="1" key="1">
    <citation type="journal article" date="2021" name="Microb. Physiol.">
        <title>Proteogenomic Insights into the Physiology of Marine, Sulfate-Reducing, Filamentous Desulfonema limicola and Desulfonema magnum.</title>
        <authorList>
            <person name="Schnaars V."/>
            <person name="Wohlbrand L."/>
            <person name="Scheve S."/>
            <person name="Hinrichs C."/>
            <person name="Reinhardt R."/>
            <person name="Rabus R."/>
        </authorList>
    </citation>
    <scope>NUCLEOTIDE SEQUENCE</scope>
    <source>
        <strain evidence="1">4be13</strain>
    </source>
</reference>
<gene>
    <name evidence="1" type="ORF">dnm_078600</name>
</gene>
<proteinExistence type="predicted"/>
<evidence type="ECO:0000313" key="2">
    <source>
        <dbReference type="Proteomes" id="UP000663722"/>
    </source>
</evidence>
<sequence>MRALSCPVRIDKSEPRRGDLPIPREQQVSILFIGKSLIIFC</sequence>
<dbReference type="KEGG" id="dmm:dnm_078600"/>
<keyword evidence="2" id="KW-1185">Reference proteome</keyword>